<dbReference type="GO" id="GO:0070382">
    <property type="term" value="C:exocytic vesicle"/>
    <property type="evidence" value="ECO:0007669"/>
    <property type="project" value="TreeGrafter"/>
</dbReference>
<feature type="domain" description="C2" evidence="2">
    <location>
        <begin position="2174"/>
        <end position="2310"/>
    </location>
</feature>
<organism evidence="3 4">
    <name type="scientific">Pelagomonas calceolata</name>
    <dbReference type="NCBI Taxonomy" id="35677"/>
    <lineage>
        <taxon>Eukaryota</taxon>
        <taxon>Sar</taxon>
        <taxon>Stramenopiles</taxon>
        <taxon>Ochrophyta</taxon>
        <taxon>Pelagophyceae</taxon>
        <taxon>Pelagomonadales</taxon>
        <taxon>Pelagomonadaceae</taxon>
        <taxon>Pelagomonas</taxon>
    </lineage>
</organism>
<dbReference type="Proteomes" id="UP000789595">
    <property type="component" value="Unassembled WGS sequence"/>
</dbReference>
<dbReference type="Gene3D" id="2.60.40.150">
    <property type="entry name" value="C2 domain"/>
    <property type="match status" value="3"/>
</dbReference>
<dbReference type="GO" id="GO:0030276">
    <property type="term" value="F:clathrin binding"/>
    <property type="evidence" value="ECO:0007669"/>
    <property type="project" value="TreeGrafter"/>
</dbReference>
<comment type="caution">
    <text evidence="3">The sequence shown here is derived from an EMBL/GenBank/DDBJ whole genome shotgun (WGS) entry which is preliminary data.</text>
</comment>
<dbReference type="CDD" id="cd00030">
    <property type="entry name" value="C2"/>
    <property type="match status" value="4"/>
</dbReference>
<dbReference type="EMBL" id="CAKKNE010000001">
    <property type="protein sequence ID" value="CAH0365119.1"/>
    <property type="molecule type" value="Genomic_DNA"/>
</dbReference>
<feature type="domain" description="C2" evidence="2">
    <location>
        <begin position="2342"/>
        <end position="2464"/>
    </location>
</feature>
<dbReference type="InterPro" id="IPR035892">
    <property type="entry name" value="C2_domain_sf"/>
</dbReference>
<dbReference type="PANTHER" id="PTHR10024">
    <property type="entry name" value="SYNAPTOTAGMIN"/>
    <property type="match status" value="1"/>
</dbReference>
<dbReference type="PROSITE" id="PS50004">
    <property type="entry name" value="C2"/>
    <property type="match status" value="4"/>
</dbReference>
<feature type="region of interest" description="Disordered" evidence="1">
    <location>
        <begin position="3078"/>
        <end position="3117"/>
    </location>
</feature>
<keyword evidence="4" id="KW-1185">Reference proteome</keyword>
<dbReference type="OrthoDB" id="188831at2759"/>
<dbReference type="SUPFAM" id="SSF50156">
    <property type="entry name" value="PDZ domain-like"/>
    <property type="match status" value="1"/>
</dbReference>
<dbReference type="SUPFAM" id="SSF49562">
    <property type="entry name" value="C2 domain (Calcium/lipid-binding domain, CaLB)"/>
    <property type="match status" value="4"/>
</dbReference>
<dbReference type="InterPro" id="IPR000048">
    <property type="entry name" value="IQ_motif_EF-hand-BS"/>
</dbReference>
<dbReference type="InterPro" id="IPR036034">
    <property type="entry name" value="PDZ_sf"/>
</dbReference>
<dbReference type="Pfam" id="PF00168">
    <property type="entry name" value="C2"/>
    <property type="match status" value="5"/>
</dbReference>
<dbReference type="GO" id="GO:0000149">
    <property type="term" value="F:SNARE binding"/>
    <property type="evidence" value="ECO:0007669"/>
    <property type="project" value="TreeGrafter"/>
</dbReference>
<dbReference type="GO" id="GO:0005509">
    <property type="term" value="F:calcium ion binding"/>
    <property type="evidence" value="ECO:0007669"/>
    <property type="project" value="TreeGrafter"/>
</dbReference>
<accession>A0A8J2SB75</accession>
<evidence type="ECO:0000313" key="3">
    <source>
        <dbReference type="EMBL" id="CAH0365119.1"/>
    </source>
</evidence>
<dbReference type="InterPro" id="IPR000008">
    <property type="entry name" value="C2_dom"/>
</dbReference>
<evidence type="ECO:0000259" key="2">
    <source>
        <dbReference type="PROSITE" id="PS50004"/>
    </source>
</evidence>
<sequence length="3814" mass="421663">MAVMELRRNAAALRLQHMLRAAILRPPTTNCHCPADVDDEGSTSTGQLVQPHFSGRRPKRIVRLHYESQSAVAIQRIQRGVFARQMISSKREFVNFQRAAGRIQRLVVSWQASCHGADIDALKTVRDTCARCATCRASVFVFDLQQLLCTNCVTAMTKAMSHQRESLRTCGRFLGTMIPLDLKRRLDPRVASVQRWWRLRAFRTVVSTCCCTCHRTATHIDHRSQKRLCGLCALHVRCLNNLHRDGRRIQTLAQFEADVTAATVIQAFWLSWRATKRWQAIRDVTFTRATLFATRAQSVFRGNASRRAIRACMDTLVWLCRAANRLLQTKPGSWFVCLCDDLLSRVPVFLVGRECWRLAGEPHALGNEVAFRLLHDAVAGQITRLGRGWVSRCKARRGKSERRRHLQAARYHQSSIINSCRTIQRFVGRRAAAKKIQAEVRCYLVRLRIKGTRAQHAAAERIQRWVRRFLEECHAWRATNRQLLTLLLNRVRILLPFTSVNRNMEVLRTATHLGRRAKPSTETLSRVAASDLVVLSTPAILRGTLPHHRFLQRAGLSSAQLLATQIVTNTALIQPRWSASASASGKFLSAGCEVQYPGQFLLQLVTVSSASSPMPVESCSSVTVHWCGNTRQPSGSPYLMRVGLDSPEWHHFVILTCDTSRKPKYFGPRAKKSLLRFILHKRTLCKRRWLSHATTISPDAFLSSLGARATFTVTAGHQGGYRHASITVLLSIHTLRRAEAQNIASNVLLDLLEDLIHITPRASVHIGCTVSRYQAQSKGLGAWTTSCRQRGAWTRLTWNGCVAGYLQVPMRDRHSRSVMMRNKGLPCAVGHFILTGDSASSISGGGGDCYDQNKFLLQIELSRSVGGRPCGVAILNERFLDCIQARRNVSVFVKSSVCTENSRTSASSLGYLRMQLTARRLETPHWRQRLQVVKSYVGTMITAALCSVPQPRIEISLERLTGLLPEVDVASLECRVTWGERVATTWFAASEPACEACICASSPTVRLNLPAHGLVAPVLKLEILGTSFSSSSIDTARKTCFGVCSVNSHELTNNTGRVELNFVEPPKPLSASSRLDRVARLVPGRVVMFVEVFDVHYSAGSPECTDVTRLQLSILDLDMTGCKSDLVKSRPFKSLIRPYAVVRWHGRKVGQEEIVRPSLNPLFCSSLQNAHLINRCGLPPQGGQLCFGGQPYIFRLTPANRRALDRYVPTKHKIGVTLDIYSAKGDMHESQAHLDLFLGQAILESPMANSSLASYCTLPLRRRREDTLNNAFVKFRLSRVAEETIELNVSSLKLSGIAAAERRAAEKHEAETAAAGSHQNRPHRSHRTLNVCLEAMQAKTLLRQTRFQSLTYGDMEGTVNWPHHKPLTLSIPSTLSGILEDAVLRISVSHGIQVPKKVGSADYSLRGLLMERRKHPRGRPLSECDVTLSLEKDGRPTRAFVSFAVGLGHRVTCASGRSFPVNSYSKSPGDTSILTPKNIGIVDDVHSSHEAQHARRVAHAWPSHVLDSNGTNNFADTALALDAEWQNAGESSALRKAAVTVNISDVELLDTSLQIEVCNKNMQRPDTTVGKASCILDKVVNAMHAGRPECRFPSVGIEQNKKNVVKKISFTAWLERNRYFSVGVHNVQIAWWPGKQLNKRNHGAAVSYLCFKLGGSTLRKTRTTDTHLSADAYLPATAGVLEHCLLYVELWHSDAVSEVLVAVASTAVKCLTSLEAPICFTLPLLRRGVQESDGEGLISLTLTCTELTHEVTKAGISVARDSSGPSNLFKVPQIQLQGAELCLRALRFRRASSPPTRLYCTTQVGRIFRRTSIKSVSCATCDWPNEALVFHTSFDVLMGKFLQMQIWSRANGSPDSLVGHAKLHLTPARCMLHCSHRAIVRTSPSEPVCVQLRQALGAPCGVISFELEIIAEDDSAITEIRCFQNNSVSSSAFRIGHITFASMNHLNDDELCSSPLEQDATDSITPSTMDGAQFLVGAFDDNRCDKKDPRDRNELRLILLRTRGLRVLGRSHPHDDKVSGLQIRSLLGAAPLSRSMARPGIVSAHMVAKNAKVGIRSMNGVGEQEYSYKSIDVAELEQELGEQFILPASDVDFKPLGLELVVQGSHKISSERVMGRSFIELSENALPGFGVGLAYRFWLQLGGNLGSGSRACKVLTAEPANPGPYGTLQVAARWTHNPTLAFFDLPCAHDDAAPNELHVALLRARGLPAADRGVLEASTSDPVARVTILSAGGGVMDVTETTVVRRCLNPIWNAAFSFEIQHGEVYQNGQSAMLHITIEDWDALSNNDVLGHIVVPVSSLQSKSRLHSWFPLSSTTGPSNACSYGRTSLCGEVELTARWTHNPILSRLSLSESGSDATPNELRITLVRARGLDQPGHLPDTTIIPDDPFVRLRFGTKVWFTERFRTSCPVWNEACAVPFHACDISSGGLEVAVAPKLDYGAELKLQSLAARRSSRNVQPLQQWLSLTRRPDRARLGRGADGGRVPVNATDISGEVEVVLEWGCNPVHGFFDLEDGESAGAPNMLYVAIAQARALRPRNSLPKGSSDQRACKPYVLIKWRGRRMASTVLPRAQSPSWHETFVLPVSIGNINEAITNAHDRQLTLDVIHCPRCSTSSRPTGGGDRANCQLIGSSRVDLLTELGHRRPFRSWRKLYQASESYPVVSGELEVELRWVRSQLTFIPEPLYKLHIGDMSAAILSSESILLDGSARLGVHTAMIKRAPIADKTLVCSNLCILRATSLDPNSVGIGHPFVVVRCNDSEVHRTPAQWSTLSPTWSRGGSAACVQIPSVASGPPYGLSVEVWCATTSAARACCLGRIALMPTELLDHGGEYEHQLLSGTLILTWRQLGPKSPEFPTELEFTRDESASSAAKELSYTVQISNWTVYPRIEGVYIEASLGREGARGEAFLELMAEPSCFTSVEELQIEVKSKGETGDNSKYGECFIPLQTHWVGDKEPHQLVQMLTHPTGGLRGHLTFSIQVRRCLNKAKYDDEIRTTRELKHLSALHALRQSAEYAKRASQDATSAFERAADSIERRALSATQAVCRREAMRAMSRLQHSIELGMFYDGVRSEITTETVEQRAGHGTKCAAPRSEITAGSAVAQQHAGRETSRRALPSSSLAIKHRELAHVRMDIRIDPTENLGIIWGDVERDELAALVASRSGFSARVTSTPHARVSHEMSLRFANASDQRCGSRRDAGGQYGETDDVSEAMNHYRSTFSSLEPLLARIGVVDEELTKLSANCKSNARALALRAGHNLTVLGLRKGMQAARLGVCLGWRAVSLNGRELGCREQLSTALNAPMEEMILTFTARIEWRHHFHALRNLKRYLVATKRCEEVSQVTAAAREKTISLDLRKPLGISWTAATGGRGHSKGGLEVKVVMPNSARIKCIRGGMILTRVASRPVHDEEDFSDILDSLRSTSTYVVNFDFMLPRHVHKRVIFFDARCPLGAIFKDYSILRLDPNSPATKARVRPGWILLSVNGLTVTGGASPVALLADLRRRARDPHDPFNQAAAARHTELVFNVAVDDLISLFIDPRNPGIDWTFLPRPTKEGSSCNDIGGDIFVKEVVNGTGRPRRGWRLVKIEYNDAQHFPASPGAMLAAFENATNLRQEEVKVTFDCAEEEDFHADGHDVHDGHDDTPEGDPLSEAFGTPNLPVVEPSIYLTIIDGAEFQLGGVAPHVRLFWCEKEVSRTAPGRLDKHNQPHWNAESFLLPLPENTDDVGLRLEVWTTTCHGQALLEGQDLLRQCFTDTDKRAKRATRYQLTPHRPVRPASERFNRRREVTSSLALMMYLISPAPKKKKVTASDLSVHLS</sequence>
<name>A0A8J2SB75_9STRA</name>
<dbReference type="GO" id="GO:0005544">
    <property type="term" value="F:calcium-dependent phospholipid binding"/>
    <property type="evidence" value="ECO:0007669"/>
    <property type="project" value="TreeGrafter"/>
</dbReference>
<dbReference type="PROSITE" id="PS50096">
    <property type="entry name" value="IQ"/>
    <property type="match status" value="3"/>
</dbReference>
<dbReference type="GO" id="GO:0005886">
    <property type="term" value="C:plasma membrane"/>
    <property type="evidence" value="ECO:0007669"/>
    <property type="project" value="TreeGrafter"/>
</dbReference>
<protein>
    <recommendedName>
        <fullName evidence="2">C2 domain-containing protein</fullName>
    </recommendedName>
</protein>
<dbReference type="SMART" id="SM00239">
    <property type="entry name" value="C2"/>
    <property type="match status" value="5"/>
</dbReference>
<gene>
    <name evidence="3" type="ORF">PECAL_1P15310</name>
</gene>
<feature type="region of interest" description="Disordered" evidence="1">
    <location>
        <begin position="1305"/>
        <end position="1325"/>
    </location>
</feature>
<dbReference type="SMART" id="SM00015">
    <property type="entry name" value="IQ"/>
    <property type="match status" value="6"/>
</dbReference>
<reference evidence="3" key="1">
    <citation type="submission" date="2021-11" db="EMBL/GenBank/DDBJ databases">
        <authorList>
            <consortium name="Genoscope - CEA"/>
            <person name="William W."/>
        </authorList>
    </citation>
    <scope>NUCLEOTIDE SEQUENCE</scope>
</reference>
<proteinExistence type="predicted"/>
<dbReference type="GO" id="GO:0001786">
    <property type="term" value="F:phosphatidylserine binding"/>
    <property type="evidence" value="ECO:0007669"/>
    <property type="project" value="TreeGrafter"/>
</dbReference>
<dbReference type="GO" id="GO:0017156">
    <property type="term" value="P:calcium-ion regulated exocytosis"/>
    <property type="evidence" value="ECO:0007669"/>
    <property type="project" value="TreeGrafter"/>
</dbReference>
<evidence type="ECO:0000313" key="4">
    <source>
        <dbReference type="Proteomes" id="UP000789595"/>
    </source>
</evidence>
<evidence type="ECO:0000256" key="1">
    <source>
        <dbReference type="SAM" id="MobiDB-lite"/>
    </source>
</evidence>
<feature type="domain" description="C2" evidence="2">
    <location>
        <begin position="2709"/>
        <end position="2835"/>
    </location>
</feature>
<feature type="domain" description="C2" evidence="2">
    <location>
        <begin position="2504"/>
        <end position="2650"/>
    </location>
</feature>